<dbReference type="AlphaFoldDB" id="A0AAJ4D1F4"/>
<evidence type="ECO:0000313" key="3">
    <source>
        <dbReference type="Proteomes" id="UP000288675"/>
    </source>
</evidence>
<keyword evidence="1" id="KW-0472">Membrane</keyword>
<protein>
    <submittedName>
        <fullName evidence="2">DUF2812 domain-containing protein</fullName>
    </submittedName>
</protein>
<organism evidence="2 3">
    <name type="scientific">Bacillus glycinifermentans</name>
    <dbReference type="NCBI Taxonomy" id="1664069"/>
    <lineage>
        <taxon>Bacteria</taxon>
        <taxon>Bacillati</taxon>
        <taxon>Bacillota</taxon>
        <taxon>Bacilli</taxon>
        <taxon>Bacillales</taxon>
        <taxon>Bacillaceae</taxon>
        <taxon>Bacillus</taxon>
    </lineage>
</organism>
<dbReference type="EMBL" id="CP035232">
    <property type="protein sequence ID" value="QAT63791.1"/>
    <property type="molecule type" value="Genomic_DNA"/>
</dbReference>
<dbReference type="Proteomes" id="UP000288675">
    <property type="component" value="Chromosome"/>
</dbReference>
<sequence>MMKKRKYVCRFFLAWQDRAEEKWLSEMAMNGWMLKKLFLFVCLFEKTEPNETVYRLDYKATSNRDEEEYIRIFQDAGWRHVTRLFNWHYFAADASQVQTTAIYTDRESEALKYKGLLRVLYTVFIGVCLSLFLPLLYVGVHDYLYGLYGFGLIAIALFIACILKVRSKTKID</sequence>
<feature type="transmembrane region" description="Helical" evidence="1">
    <location>
        <begin position="116"/>
        <end position="137"/>
    </location>
</feature>
<dbReference type="GeneID" id="82851393"/>
<proteinExistence type="predicted"/>
<evidence type="ECO:0000313" key="2">
    <source>
        <dbReference type="EMBL" id="QAT63791.1"/>
    </source>
</evidence>
<keyword evidence="1" id="KW-0812">Transmembrane</keyword>
<dbReference type="RefSeq" id="WP_046129031.1">
    <property type="nucleotide sequence ID" value="NZ_CP035232.1"/>
</dbReference>
<gene>
    <name evidence="2" type="ORF">EQZ20_01730</name>
</gene>
<accession>A0AAJ4D1F4</accession>
<keyword evidence="1" id="KW-1133">Transmembrane helix</keyword>
<evidence type="ECO:0000256" key="1">
    <source>
        <dbReference type="SAM" id="Phobius"/>
    </source>
</evidence>
<name>A0AAJ4D1F4_9BACI</name>
<feature type="transmembrane region" description="Helical" evidence="1">
    <location>
        <begin position="143"/>
        <end position="163"/>
    </location>
</feature>
<reference evidence="2 3" key="1">
    <citation type="submission" date="2019-01" db="EMBL/GenBank/DDBJ databases">
        <title>Genome sequence of Bacillus glycinifermentans SRCM103574.</title>
        <authorList>
            <person name="Kong H.-J."/>
            <person name="Jeong S.-Y."/>
            <person name="Jeong D.-Y."/>
        </authorList>
    </citation>
    <scope>NUCLEOTIDE SEQUENCE [LARGE SCALE GENOMIC DNA]</scope>
    <source>
        <strain evidence="2 3">SRCM103574</strain>
    </source>
</reference>
<dbReference type="InterPro" id="IPR021359">
    <property type="entry name" value="DUF2812"/>
</dbReference>
<dbReference type="Pfam" id="PF11193">
    <property type="entry name" value="DUF2812"/>
    <property type="match status" value="1"/>
</dbReference>